<dbReference type="AlphaFoldDB" id="A0A6P2JWC7"/>
<proteinExistence type="predicted"/>
<dbReference type="EMBL" id="CABVPY010000032">
    <property type="protein sequence ID" value="VWB97645.1"/>
    <property type="molecule type" value="Genomic_DNA"/>
</dbReference>
<feature type="transmembrane region" description="Helical" evidence="1">
    <location>
        <begin position="86"/>
        <end position="110"/>
    </location>
</feature>
<gene>
    <name evidence="2" type="ORF">BLA6863_04687</name>
</gene>
<evidence type="ECO:0000313" key="3">
    <source>
        <dbReference type="Proteomes" id="UP000494170"/>
    </source>
</evidence>
<evidence type="ECO:0008006" key="4">
    <source>
        <dbReference type="Google" id="ProtNLM"/>
    </source>
</evidence>
<keyword evidence="1" id="KW-0812">Transmembrane</keyword>
<protein>
    <recommendedName>
        <fullName evidence="4">MFS transporter</fullName>
    </recommendedName>
</protein>
<keyword evidence="1" id="KW-0472">Membrane</keyword>
<keyword evidence="1" id="KW-1133">Transmembrane helix</keyword>
<name>A0A6P2JWC7_BURL3</name>
<dbReference type="Proteomes" id="UP000494170">
    <property type="component" value="Unassembled WGS sequence"/>
</dbReference>
<evidence type="ECO:0000313" key="2">
    <source>
        <dbReference type="EMBL" id="VWB97645.1"/>
    </source>
</evidence>
<evidence type="ECO:0000256" key="1">
    <source>
        <dbReference type="SAM" id="Phobius"/>
    </source>
</evidence>
<organism evidence="2 3">
    <name type="scientific">Burkholderia lata (strain ATCC 17760 / DSM 23089 / LMG 22485 / NCIMB 9086 / R18194 / 383)</name>
    <dbReference type="NCBI Taxonomy" id="482957"/>
    <lineage>
        <taxon>Bacteria</taxon>
        <taxon>Pseudomonadati</taxon>
        <taxon>Pseudomonadota</taxon>
        <taxon>Betaproteobacteria</taxon>
        <taxon>Burkholderiales</taxon>
        <taxon>Burkholderiaceae</taxon>
        <taxon>Burkholderia</taxon>
        <taxon>Burkholderia cepacia complex</taxon>
    </lineage>
</organism>
<feature type="transmembrane region" description="Helical" evidence="1">
    <location>
        <begin position="60"/>
        <end position="79"/>
    </location>
</feature>
<reference evidence="2 3" key="1">
    <citation type="submission" date="2019-09" db="EMBL/GenBank/DDBJ databases">
        <authorList>
            <person name="Depoorter E."/>
        </authorList>
    </citation>
    <scope>NUCLEOTIDE SEQUENCE [LARGE SCALE GENOMIC DNA]</scope>
    <source>
        <strain evidence="2">LMG 6863</strain>
    </source>
</reference>
<dbReference type="RefSeq" id="WP_174943543.1">
    <property type="nucleotide sequence ID" value="NZ_CABVPY010000032.1"/>
</dbReference>
<feature type="transmembrane region" description="Helical" evidence="1">
    <location>
        <begin position="7"/>
        <end position="24"/>
    </location>
</feature>
<accession>A0A6P2JWC7</accession>
<sequence>MRRFFGTAGFGLAGVASVVIWTLIDSYLCSVFSSLCVPRVGECGGGVDACAITIQSTIKLFSYVFGPMILFAALGFYLFARRRPPLVIVGYLVGVVAAHWLLAFLCVRIVHI</sequence>